<feature type="transmembrane region" description="Helical" evidence="1">
    <location>
        <begin position="146"/>
        <end position="170"/>
    </location>
</feature>
<evidence type="ECO:0000313" key="2">
    <source>
        <dbReference type="EMBL" id="CAG9186709.1"/>
    </source>
</evidence>
<keyword evidence="1" id="KW-0812">Transmembrane</keyword>
<keyword evidence="1" id="KW-1133">Transmembrane helix</keyword>
<feature type="transmembrane region" description="Helical" evidence="1">
    <location>
        <begin position="28"/>
        <end position="48"/>
    </location>
</feature>
<evidence type="ECO:0000256" key="1">
    <source>
        <dbReference type="SAM" id="Phobius"/>
    </source>
</evidence>
<keyword evidence="3" id="KW-1185">Reference proteome</keyword>
<dbReference type="Proteomes" id="UP000701702">
    <property type="component" value="Unassembled WGS sequence"/>
</dbReference>
<name>A0ABM8Y1T2_9BURK</name>
<gene>
    <name evidence="2" type="ORF">LMG23994_06348</name>
</gene>
<accession>A0ABM8Y1T2</accession>
<reference evidence="2 3" key="1">
    <citation type="submission" date="2021-08" db="EMBL/GenBank/DDBJ databases">
        <authorList>
            <person name="Peeters C."/>
        </authorList>
    </citation>
    <scope>NUCLEOTIDE SEQUENCE [LARGE SCALE GENOMIC DNA]</scope>
    <source>
        <strain evidence="2 3">LMG 23994</strain>
    </source>
</reference>
<sequence length="226" mass="23649">MPNTAPAAANSADRQSSVLDVVDRVSEMLFGLFMALTFVGAVHSATAGPDAGHTMLRTALGCNLAWGLVDAIMFLVRTIAGRGMRAKLAQSVRQAPDRATGIAAIRDALPPTMNTIATDADLDPIRARLASVASLSDRVRLDLADFLGAVRIFFIVVLSTFPVALPFIVFDDLYMALVVSRVLTLIMLFGGGMALGHYAGFSPWLAGLGMTALGVAVTMAVIALGG</sequence>
<keyword evidence="1" id="KW-0472">Membrane</keyword>
<dbReference type="EMBL" id="CAJZAF010000053">
    <property type="protein sequence ID" value="CAG9186709.1"/>
    <property type="molecule type" value="Genomic_DNA"/>
</dbReference>
<protein>
    <recommendedName>
        <fullName evidence="4">Transmembrane protein</fullName>
    </recommendedName>
</protein>
<feature type="transmembrane region" description="Helical" evidence="1">
    <location>
        <begin position="60"/>
        <end position="80"/>
    </location>
</feature>
<comment type="caution">
    <text evidence="2">The sequence shown here is derived from an EMBL/GenBank/DDBJ whole genome shotgun (WGS) entry which is preliminary data.</text>
</comment>
<evidence type="ECO:0008006" key="4">
    <source>
        <dbReference type="Google" id="ProtNLM"/>
    </source>
</evidence>
<feature type="transmembrane region" description="Helical" evidence="1">
    <location>
        <begin position="205"/>
        <end position="225"/>
    </location>
</feature>
<feature type="transmembrane region" description="Helical" evidence="1">
    <location>
        <begin position="182"/>
        <end position="199"/>
    </location>
</feature>
<proteinExistence type="predicted"/>
<evidence type="ECO:0000313" key="3">
    <source>
        <dbReference type="Proteomes" id="UP000701702"/>
    </source>
</evidence>
<organism evidence="2 3">
    <name type="scientific">Cupriavidus pinatubonensis</name>
    <dbReference type="NCBI Taxonomy" id="248026"/>
    <lineage>
        <taxon>Bacteria</taxon>
        <taxon>Pseudomonadati</taxon>
        <taxon>Pseudomonadota</taxon>
        <taxon>Betaproteobacteria</taxon>
        <taxon>Burkholderiales</taxon>
        <taxon>Burkholderiaceae</taxon>
        <taxon>Cupriavidus</taxon>
    </lineage>
</organism>
<dbReference type="RefSeq" id="WP_224009833.1">
    <property type="nucleotide sequence ID" value="NZ_CAJZAF010000053.1"/>
</dbReference>